<dbReference type="FunFam" id="1.20.1560.10:FF:000011">
    <property type="entry name" value="Multidrug ABC transporter ATP-binding protein"/>
    <property type="match status" value="1"/>
</dbReference>
<evidence type="ECO:0000256" key="7">
    <source>
        <dbReference type="ARBA" id="ARBA00022989"/>
    </source>
</evidence>
<dbReference type="GO" id="GO:0005886">
    <property type="term" value="C:plasma membrane"/>
    <property type="evidence" value="ECO:0007669"/>
    <property type="project" value="UniProtKB-SubCell"/>
</dbReference>
<dbReference type="PROSITE" id="PS50929">
    <property type="entry name" value="ABC_TM1F"/>
    <property type="match status" value="1"/>
</dbReference>
<feature type="domain" description="ABC transmembrane type-1" evidence="11">
    <location>
        <begin position="29"/>
        <end position="311"/>
    </location>
</feature>
<evidence type="ECO:0000256" key="5">
    <source>
        <dbReference type="ARBA" id="ARBA00022741"/>
    </source>
</evidence>
<dbReference type="PANTHER" id="PTHR43394:SF1">
    <property type="entry name" value="ATP-BINDING CASSETTE SUB-FAMILY B MEMBER 10, MITOCHONDRIAL"/>
    <property type="match status" value="1"/>
</dbReference>
<dbReference type="SUPFAM" id="SSF52540">
    <property type="entry name" value="P-loop containing nucleoside triphosphate hydrolases"/>
    <property type="match status" value="1"/>
</dbReference>
<dbReference type="AlphaFoldDB" id="A0A0P6XI10"/>
<dbReference type="PROSITE" id="PS50893">
    <property type="entry name" value="ABC_TRANSPORTER_2"/>
    <property type="match status" value="1"/>
</dbReference>
<dbReference type="SUPFAM" id="SSF90123">
    <property type="entry name" value="ABC transporter transmembrane region"/>
    <property type="match status" value="1"/>
</dbReference>
<keyword evidence="5" id="KW-0547">Nucleotide-binding</keyword>
<evidence type="ECO:0000259" key="11">
    <source>
        <dbReference type="PROSITE" id="PS50929"/>
    </source>
</evidence>
<dbReference type="InterPro" id="IPR003439">
    <property type="entry name" value="ABC_transporter-like_ATP-bd"/>
</dbReference>
<dbReference type="InterPro" id="IPR003593">
    <property type="entry name" value="AAA+_ATPase"/>
</dbReference>
<evidence type="ECO:0000313" key="12">
    <source>
        <dbReference type="EMBL" id="KPL70731.1"/>
    </source>
</evidence>
<keyword evidence="13" id="KW-1185">Reference proteome</keyword>
<evidence type="ECO:0000256" key="2">
    <source>
        <dbReference type="ARBA" id="ARBA00022448"/>
    </source>
</evidence>
<name>A0A0P6XI10_9CHLR</name>
<keyword evidence="7 9" id="KW-1133">Transmembrane helix</keyword>
<sequence length="618" mass="68963">MRAFEKPKNAGKTIRRLLGYLQDRILALILVVVLMFIGSAGMLAGSYFIKPIINDYILPGDMPGLVHALMVLGGIYLISIAAMYFQNRIMMQIAQRTVNTLRRELFTKMQGLPLRYFDTKSHGELMSRFTNDIDNIQTTLEQSLIQLISSMVGFIGSVVMMIILSPTLFLVTFVLIAVIVYITQNLAKRSSKNFAAQQKNLGYLNGYIEEMVDGLKVVKVFTYEKEAIAEFRKRNEEYRKAATDANFYAGIVMPIVGNLNNIAYAAVALFGGILTVMGRFDVGSLAAFLQYSRQVGMPIQMMTNQLNTILSGLAGAERVFDVMDQQPELDEGKITLVGMVKKEDGTLVPTTNGAHPTHWSWKMPSSNGHPEYVELKGDVRFHNVDFSYEPDKPVLKDISLFAKPGQKIAFVGSTGAGKTTITNLVNRFYDVDEGQITYDGIDVKQIRKDDLRISLGMVLQDTHLFSGTVMENIRYGRLDATDEECIQAAKLTSAHSFIKHLPEGYNTYLTGDGANLSQGQRQLLAIARAAVADPPVMILDEATSSIDTRTERLIEKGMDALMKDRTVFVIAHRLSTVRNSNAIIVLENGEIIERGDHDSLLEEKGRYYQLYTGQYQLS</sequence>
<evidence type="ECO:0000256" key="6">
    <source>
        <dbReference type="ARBA" id="ARBA00022840"/>
    </source>
</evidence>
<dbReference type="InterPro" id="IPR027417">
    <property type="entry name" value="P-loop_NTPase"/>
</dbReference>
<evidence type="ECO:0000256" key="4">
    <source>
        <dbReference type="ARBA" id="ARBA00022692"/>
    </source>
</evidence>
<dbReference type="Proteomes" id="UP000050430">
    <property type="component" value="Unassembled WGS sequence"/>
</dbReference>
<dbReference type="InterPro" id="IPR017871">
    <property type="entry name" value="ABC_transporter-like_CS"/>
</dbReference>
<dbReference type="SMART" id="SM00382">
    <property type="entry name" value="AAA"/>
    <property type="match status" value="1"/>
</dbReference>
<gene>
    <name evidence="12" type="ORF">ADM99_14800</name>
</gene>
<evidence type="ECO:0000256" key="1">
    <source>
        <dbReference type="ARBA" id="ARBA00004651"/>
    </source>
</evidence>
<dbReference type="Pfam" id="PF00005">
    <property type="entry name" value="ABC_tran"/>
    <property type="match status" value="1"/>
</dbReference>
<keyword evidence="2" id="KW-0813">Transport</keyword>
<dbReference type="GO" id="GO:0016887">
    <property type="term" value="F:ATP hydrolysis activity"/>
    <property type="evidence" value="ECO:0007669"/>
    <property type="project" value="InterPro"/>
</dbReference>
<dbReference type="Gene3D" id="1.20.1560.10">
    <property type="entry name" value="ABC transporter type 1, transmembrane domain"/>
    <property type="match status" value="2"/>
</dbReference>
<evidence type="ECO:0000256" key="3">
    <source>
        <dbReference type="ARBA" id="ARBA00022475"/>
    </source>
</evidence>
<organism evidence="12 13">
    <name type="scientific">Leptolinea tardivitalis</name>
    <dbReference type="NCBI Taxonomy" id="229920"/>
    <lineage>
        <taxon>Bacteria</taxon>
        <taxon>Bacillati</taxon>
        <taxon>Chloroflexota</taxon>
        <taxon>Anaerolineae</taxon>
        <taxon>Anaerolineales</taxon>
        <taxon>Anaerolineaceae</taxon>
        <taxon>Leptolinea</taxon>
    </lineage>
</organism>
<evidence type="ECO:0000256" key="8">
    <source>
        <dbReference type="ARBA" id="ARBA00023136"/>
    </source>
</evidence>
<keyword evidence="3" id="KW-1003">Cell membrane</keyword>
<evidence type="ECO:0000313" key="13">
    <source>
        <dbReference type="Proteomes" id="UP000050430"/>
    </source>
</evidence>
<dbReference type="STRING" id="229920.ADM99_14800"/>
<dbReference type="EMBL" id="LGCK01000014">
    <property type="protein sequence ID" value="KPL70731.1"/>
    <property type="molecule type" value="Genomic_DNA"/>
</dbReference>
<dbReference type="FunFam" id="3.40.50.300:FF:000287">
    <property type="entry name" value="Multidrug ABC transporter ATP-binding protein"/>
    <property type="match status" value="1"/>
</dbReference>
<evidence type="ECO:0000259" key="10">
    <source>
        <dbReference type="PROSITE" id="PS50893"/>
    </source>
</evidence>
<protein>
    <submittedName>
        <fullName evidence="12">Multidrug ABC transporter ATP-binding protein</fullName>
    </submittedName>
</protein>
<dbReference type="Pfam" id="PF00664">
    <property type="entry name" value="ABC_membrane"/>
    <property type="match status" value="1"/>
</dbReference>
<keyword evidence="4 9" id="KW-0812">Transmembrane</keyword>
<accession>A0A0P6XI10</accession>
<dbReference type="CDD" id="cd03254">
    <property type="entry name" value="ABCC_Glucan_exporter_like"/>
    <property type="match status" value="1"/>
</dbReference>
<comment type="caution">
    <text evidence="12">The sequence shown here is derived from an EMBL/GenBank/DDBJ whole genome shotgun (WGS) entry which is preliminary data.</text>
</comment>
<dbReference type="InterPro" id="IPR039421">
    <property type="entry name" value="Type_1_exporter"/>
</dbReference>
<keyword evidence="8 9" id="KW-0472">Membrane</keyword>
<dbReference type="PATRIC" id="fig|229920.5.peg.318"/>
<dbReference type="CDD" id="cd18547">
    <property type="entry name" value="ABC_6TM_Tm288_like"/>
    <property type="match status" value="1"/>
</dbReference>
<keyword evidence="6 12" id="KW-0067">ATP-binding</keyword>
<dbReference type="InterPro" id="IPR011527">
    <property type="entry name" value="ABC1_TM_dom"/>
</dbReference>
<evidence type="ECO:0000256" key="9">
    <source>
        <dbReference type="SAM" id="Phobius"/>
    </source>
</evidence>
<dbReference type="GO" id="GO:0005524">
    <property type="term" value="F:ATP binding"/>
    <property type="evidence" value="ECO:0007669"/>
    <property type="project" value="UniProtKB-KW"/>
</dbReference>
<feature type="transmembrane region" description="Helical" evidence="9">
    <location>
        <begin position="25"/>
        <end position="49"/>
    </location>
</feature>
<dbReference type="RefSeq" id="WP_062422655.1">
    <property type="nucleotide sequence ID" value="NZ_BBYA01000010.1"/>
</dbReference>
<proteinExistence type="predicted"/>
<reference evidence="12 13" key="1">
    <citation type="submission" date="2015-07" db="EMBL/GenBank/DDBJ databases">
        <title>Genome sequence of Leptolinea tardivitalis DSM 16556.</title>
        <authorList>
            <person name="Hemp J."/>
            <person name="Ward L.M."/>
            <person name="Pace L.A."/>
            <person name="Fischer W.W."/>
        </authorList>
    </citation>
    <scope>NUCLEOTIDE SEQUENCE [LARGE SCALE GENOMIC DNA]</scope>
    <source>
        <strain evidence="12 13">YMTK-2</strain>
    </source>
</reference>
<dbReference type="InterPro" id="IPR036640">
    <property type="entry name" value="ABC1_TM_sf"/>
</dbReference>
<dbReference type="PANTHER" id="PTHR43394">
    <property type="entry name" value="ATP-DEPENDENT PERMEASE MDL1, MITOCHONDRIAL"/>
    <property type="match status" value="1"/>
</dbReference>
<dbReference type="PROSITE" id="PS00211">
    <property type="entry name" value="ABC_TRANSPORTER_1"/>
    <property type="match status" value="1"/>
</dbReference>
<comment type="subcellular location">
    <subcellularLocation>
        <location evidence="1">Cell membrane</location>
        <topology evidence="1">Multi-pass membrane protein</topology>
    </subcellularLocation>
</comment>
<feature type="transmembrane region" description="Helical" evidence="9">
    <location>
        <begin position="64"/>
        <end position="85"/>
    </location>
</feature>
<dbReference type="Gene3D" id="3.40.50.300">
    <property type="entry name" value="P-loop containing nucleotide triphosphate hydrolases"/>
    <property type="match status" value="1"/>
</dbReference>
<feature type="domain" description="ABC transporter" evidence="10">
    <location>
        <begin position="379"/>
        <end position="613"/>
    </location>
</feature>
<feature type="transmembrane region" description="Helical" evidence="9">
    <location>
        <begin position="152"/>
        <end position="182"/>
    </location>
</feature>
<dbReference type="GO" id="GO:0015421">
    <property type="term" value="F:ABC-type oligopeptide transporter activity"/>
    <property type="evidence" value="ECO:0007669"/>
    <property type="project" value="TreeGrafter"/>
</dbReference>